<name>A0ABW4DP91_9LACO</name>
<proteinExistence type="predicted"/>
<dbReference type="InterPro" id="IPR000361">
    <property type="entry name" value="ATAP_core_dom"/>
</dbReference>
<dbReference type="SUPFAM" id="SSF89360">
    <property type="entry name" value="HesB-like domain"/>
    <property type="match status" value="1"/>
</dbReference>
<reference evidence="3" key="1">
    <citation type="journal article" date="2019" name="Int. J. Syst. Evol. Microbiol.">
        <title>The Global Catalogue of Microorganisms (GCM) 10K type strain sequencing project: providing services to taxonomists for standard genome sequencing and annotation.</title>
        <authorList>
            <consortium name="The Broad Institute Genomics Platform"/>
            <consortium name="The Broad Institute Genome Sequencing Center for Infectious Disease"/>
            <person name="Wu L."/>
            <person name="Ma J."/>
        </authorList>
    </citation>
    <scope>NUCLEOTIDE SEQUENCE [LARGE SCALE GENOMIC DNA]</scope>
    <source>
        <strain evidence="3">CCM 8951</strain>
    </source>
</reference>
<dbReference type="Gene3D" id="2.60.300.12">
    <property type="entry name" value="HesB-like domain"/>
    <property type="match status" value="1"/>
</dbReference>
<sequence length="132" mass="14568">MEIKIKDAAKEYLENKITSNDIVLLALDDGSNKFSNLGGSCTIGSKFQFVVTDKMEPEFDQPLENNLGLKLYTGKPELMYLIDGLNVDYRMGFLSLSDNSGIIDGAVSVTKYEAPTDAEVEEQMKTLGNKIC</sequence>
<dbReference type="RefSeq" id="WP_125576293.1">
    <property type="nucleotide sequence ID" value="NZ_JBHTOF010000022.1"/>
</dbReference>
<organism evidence="2 3">
    <name type="scientific">Lapidilactobacillus mulanensis</name>
    <dbReference type="NCBI Taxonomy" id="2485999"/>
    <lineage>
        <taxon>Bacteria</taxon>
        <taxon>Bacillati</taxon>
        <taxon>Bacillota</taxon>
        <taxon>Bacilli</taxon>
        <taxon>Lactobacillales</taxon>
        <taxon>Lactobacillaceae</taxon>
        <taxon>Lapidilactobacillus</taxon>
    </lineage>
</organism>
<comment type="caution">
    <text evidence="2">The sequence shown here is derived from an EMBL/GenBank/DDBJ whole genome shotgun (WGS) entry which is preliminary data.</text>
</comment>
<evidence type="ECO:0000313" key="3">
    <source>
        <dbReference type="Proteomes" id="UP001597244"/>
    </source>
</evidence>
<protein>
    <submittedName>
        <fullName evidence="2">Iron-sulfur cluster biosynthesis family protein</fullName>
    </submittedName>
</protein>
<dbReference type="InterPro" id="IPR035903">
    <property type="entry name" value="HesB-like_dom_sf"/>
</dbReference>
<gene>
    <name evidence="2" type="ORF">ACFQ4L_03005</name>
</gene>
<dbReference type="EMBL" id="JBHTOF010000022">
    <property type="protein sequence ID" value="MFD1465060.1"/>
    <property type="molecule type" value="Genomic_DNA"/>
</dbReference>
<feature type="domain" description="Core" evidence="1">
    <location>
        <begin position="1"/>
        <end position="110"/>
    </location>
</feature>
<dbReference type="Pfam" id="PF01521">
    <property type="entry name" value="Fe-S_biosyn"/>
    <property type="match status" value="1"/>
</dbReference>
<evidence type="ECO:0000313" key="2">
    <source>
        <dbReference type="EMBL" id="MFD1465060.1"/>
    </source>
</evidence>
<keyword evidence="3" id="KW-1185">Reference proteome</keyword>
<accession>A0ABW4DP91</accession>
<evidence type="ECO:0000259" key="1">
    <source>
        <dbReference type="Pfam" id="PF01521"/>
    </source>
</evidence>
<dbReference type="Proteomes" id="UP001597244">
    <property type="component" value="Unassembled WGS sequence"/>
</dbReference>